<evidence type="ECO:0000256" key="3">
    <source>
        <dbReference type="SAM" id="Coils"/>
    </source>
</evidence>
<evidence type="ECO:0000259" key="4">
    <source>
        <dbReference type="PROSITE" id="PS51774"/>
    </source>
</evidence>
<evidence type="ECO:0000256" key="1">
    <source>
        <dbReference type="ARBA" id="ARBA00023054"/>
    </source>
</evidence>
<dbReference type="GO" id="GO:0051015">
    <property type="term" value="F:actin filament binding"/>
    <property type="evidence" value="ECO:0007669"/>
    <property type="project" value="TreeGrafter"/>
</dbReference>
<organism evidence="5 6">
    <name type="scientific">Canna indica</name>
    <name type="common">Indian-shot</name>
    <dbReference type="NCBI Taxonomy" id="4628"/>
    <lineage>
        <taxon>Eukaryota</taxon>
        <taxon>Viridiplantae</taxon>
        <taxon>Streptophyta</taxon>
        <taxon>Embryophyta</taxon>
        <taxon>Tracheophyta</taxon>
        <taxon>Spermatophyta</taxon>
        <taxon>Magnoliopsida</taxon>
        <taxon>Liliopsida</taxon>
        <taxon>Zingiberales</taxon>
        <taxon>Cannaceae</taxon>
        <taxon>Canna</taxon>
    </lineage>
</organism>
<dbReference type="EMBL" id="CP136891">
    <property type="protein sequence ID" value="WOK99435.1"/>
    <property type="molecule type" value="Genomic_DNA"/>
</dbReference>
<name>A0AAQ3Q5G5_9LILI</name>
<keyword evidence="1 3" id="KW-0175">Coiled coil</keyword>
<gene>
    <name evidence="5" type="ORF">Cni_G08147</name>
</gene>
<proteinExistence type="inferred from homology"/>
<feature type="coiled-coil region" evidence="3">
    <location>
        <begin position="174"/>
        <end position="698"/>
    </location>
</feature>
<feature type="coiled-coil region" evidence="3">
    <location>
        <begin position="1756"/>
        <end position="1811"/>
    </location>
</feature>
<keyword evidence="6" id="KW-1185">Reference proteome</keyword>
<sequence>MATILSHSESRRLYSWWWNSHISSKNSKWLQENLAEIDGKVKAMIRIIEEDADSFAKRAEMYYKKRPELMKLVEEFYRAYRALAERYDHATGVLRQAHRTMAVVFPNQIPLELSDDSASGFLASDVEPVNPEMLELFNSDASVVPSLYDAMKMSGVFVEETDLNFQDGGKDSKLESLREEISRLSKENMEFRNQITLELERAYKAETEVDQLRDDYSKERSEKEDALSRYDESLTRISFLEVEIGRIQEDLKRLNDEVLKEAESLSKSKEQILLLEKANKSLQLELEKVEQLKREQQEELNMKVEELAKLETSLQDEHIRCVKNEMAVQSIEKKYAESQEDMRIALEKLKEVESTKLSLEEELQKVMEENTRMNKQKLSSTLKIIDLQDEIIVLRELKGKLQDEVKSCREEKELLYQELCQLKEDKNNLEQAHHVLEEQIQEAAVQNKFLRETIKEHESEKAYYLQNLEQSEKRYCEAQEEVRGLHEKLKEIELIKLSLREELQKIHGENERLKEEKLSSILRMIDLQDEMICLKNLKGKLEDELEIRREEKKVFHLELHQLKENKISLEERHLVQKEQIEAVTAEMESLKAIIKNLRDQNDELNETIEKQENEKVVYLEKLEQFQQQYSESQEETRSVHKKLQEVELIKFSLEEELEKIRQENGRLNEQKLSSTIKIINLQDEIIFLKSSKEKLEDEMRVCGGEKEILHLELSQLKEDTNNSEHRHKMLQGQIQAVTLEMESLQAMVKQLKDGNDDLNEVIKKHQHEKVLYLQNMKHTQAMSERNKILENSLADANVELKEIRKKVKILEDSGENLRNRISLDQTEKAVLVSHMDAATRNIEKLLCKNTFLENSLSNAKVELDNLKANLKLLDESCQSLRDEKSALLSEKGIVVSKVESISWSLRNLEKSYNELEGKCSNLEIEKAPVLRQIAELQELLRLEKEKHKALIHSSENQLGALEKQIYHLEKQCWERQQELEAEQQSVMNAQLEIFILQQCLCNTKEENLSQSVELQKQKEMIKCAEKLIAELKQECHIKEKKVTSSAKQREKVREWILRIIKILKVDLKYVALDDVKDEFLLQLFFCEVRHLLKSISDAHDEKQILILEKSVVVTLLEQFGLYVADLRAEVMVLDQESKLKEEEFKFLRDKNDEILEMNNQLKEKLQVGNQREELLKAEVDILFGQLSQLQELHRTLQTENSKMFEEKKILSDKLHELRRKNGKLEEENNAILSEIMTLDYLSVALKNYLAEKGLELQILTDERDFLCKAQNELVQEITLVNKKVEVLQLENKQLKVPFTNLEDCRRFLSRLHEDLNMARNVINVCEQLNLHSQTGKNEDLPEEKKQAQISQLSNLHQCLEDTKMGKKVFTLSEDHETQRKELACLHQTNETMKLEIEKMKTDGDKLLQNKEENLNSDLRKSTDEIKSPEEETLLLLNDIHCATISAKLFRQKVIELILTCESIERSAMLHRKALHEEIMLKDASVNELNEKVKALEIDNRRLKEELKAYMSLLGTFWDDITILEEQALSLGKKHPSPNNPGKQCLMQDKEGGCAHKKSEKLTQTYGARLQPGILELQDLQTKIRALQKLVRDTRSLLELERLDSNASIEAAWKEIETLRSKDNLHSDGRKIKYERIMRDIKLDVVLNSSQQTNNIHYHGARKRANANSTSDQKLELWGTTTEGASSNQKEKSPFLIEEHSAADHQIEEVEGSHPSSEPVSEKELGVDKLELPMKAESQQEWNQRIMERLSSDAQRLSALTASLQETNKNVEALEKINNPKTLDLEVVKVQLKEAETTISKLVDINSKLTKKAGDLSDTCNQIGEKKDAGNRSRRQILDRVDKMSEKIGKLEFDFQKIQYTLQKLEEEHINKTKVVGKSGMLLKEYIYGRKDNRRKKRGSCGCMKPKTKGD</sequence>
<evidence type="ECO:0000313" key="6">
    <source>
        <dbReference type="Proteomes" id="UP001327560"/>
    </source>
</evidence>
<accession>A0AAQ3Q5G5</accession>
<feature type="coiled-coil region" evidence="3">
    <location>
        <begin position="1014"/>
        <end position="1041"/>
    </location>
</feature>
<dbReference type="InterPro" id="IPR051861">
    <property type="entry name" value="NET_actin-binding_domain"/>
</dbReference>
<protein>
    <recommendedName>
        <fullName evidence="4">NAB domain-containing protein</fullName>
    </recommendedName>
</protein>
<dbReference type="GO" id="GO:0005886">
    <property type="term" value="C:plasma membrane"/>
    <property type="evidence" value="ECO:0007669"/>
    <property type="project" value="TreeGrafter"/>
</dbReference>
<dbReference type="Pfam" id="PF07765">
    <property type="entry name" value="KIP1"/>
    <property type="match status" value="1"/>
</dbReference>
<dbReference type="Proteomes" id="UP001327560">
    <property type="component" value="Chromosome 2"/>
</dbReference>
<feature type="domain" description="NAB" evidence="4">
    <location>
        <begin position="14"/>
        <end position="94"/>
    </location>
</feature>
<reference evidence="5 6" key="1">
    <citation type="submission" date="2023-10" db="EMBL/GenBank/DDBJ databases">
        <title>Chromosome-scale genome assembly provides insights into flower coloration mechanisms of Canna indica.</title>
        <authorList>
            <person name="Li C."/>
        </authorList>
    </citation>
    <scope>NUCLEOTIDE SEQUENCE [LARGE SCALE GENOMIC DNA]</scope>
    <source>
        <tissue evidence="5">Flower</tissue>
    </source>
</reference>
<feature type="coiled-coil region" evidence="3">
    <location>
        <begin position="734"/>
        <end position="971"/>
    </location>
</feature>
<dbReference type="PANTHER" id="PTHR32258">
    <property type="entry name" value="PROTEIN NETWORKED 4A"/>
    <property type="match status" value="1"/>
</dbReference>
<dbReference type="PANTHER" id="PTHR32258:SF6">
    <property type="entry name" value="PROTEIN NETWORKED 1A"/>
    <property type="match status" value="1"/>
</dbReference>
<feature type="coiled-coil region" evidence="3">
    <location>
        <begin position="1123"/>
        <end position="1234"/>
    </location>
</feature>
<dbReference type="SUPFAM" id="SSF57997">
    <property type="entry name" value="Tropomyosin"/>
    <property type="match status" value="1"/>
</dbReference>
<feature type="coiled-coil region" evidence="3">
    <location>
        <begin position="1485"/>
        <end position="1512"/>
    </location>
</feature>
<evidence type="ECO:0000313" key="5">
    <source>
        <dbReference type="EMBL" id="WOK99435.1"/>
    </source>
</evidence>
<dbReference type="PROSITE" id="PS51774">
    <property type="entry name" value="NAB"/>
    <property type="match status" value="1"/>
</dbReference>
<evidence type="ECO:0000256" key="2">
    <source>
        <dbReference type="ARBA" id="ARBA00038006"/>
    </source>
</evidence>
<dbReference type="InterPro" id="IPR011684">
    <property type="entry name" value="NAB"/>
</dbReference>
<comment type="similarity">
    <text evidence="2">Belongs to the NET family.</text>
</comment>